<dbReference type="STRING" id="449.LHA_3118"/>
<dbReference type="EMBL" id="LN681225">
    <property type="protein sequence ID" value="CEK12104.1"/>
    <property type="molecule type" value="Genomic_DNA"/>
</dbReference>
<dbReference type="HOGENOM" id="CLU_029375_2_1_6"/>
<sequence length="264" mass="29951">MIKQVFLISTVIFVIASLFMYFMQRNLMYFPAKEVPSRKFFHADDMQVVKIQTKDGIHLMSWYKPPIPGKPTILYLHGNAGHIGYRMPLVRQFLAAGLGVLLLEYRGYGGNPGHPSEQGLYRDGEAGFNFLQQQGVPAQQTILYGESLGTGVATYLSTQFSVCAVILQSPYTSMTNVARYHYPWVFIAPWDKYDSLSRISQVKSPLLILQGENDTIVPYEQAHILFENANQPKEFIHLPGRGHNDLWDNKFVKDLLDFIGAHCS</sequence>
<dbReference type="Proteomes" id="UP000032803">
    <property type="component" value="Chromosome I"/>
</dbReference>
<dbReference type="InterPro" id="IPR029058">
    <property type="entry name" value="AB_hydrolase_fold"/>
</dbReference>
<dbReference type="PATRIC" id="fig|449.7.peg.1649"/>
<reference evidence="4" key="1">
    <citation type="submission" date="2014-09" db="EMBL/GenBank/DDBJ databases">
        <authorList>
            <person name="Gomez-Valero L."/>
        </authorList>
    </citation>
    <scope>NUCLEOTIDE SEQUENCE [LARGE SCALE GENOMIC DNA]</scope>
    <source>
        <strain evidence="4">ATCC35250</strain>
    </source>
</reference>
<organism evidence="3 4">
    <name type="scientific">Legionella hackeliae</name>
    <dbReference type="NCBI Taxonomy" id="449"/>
    <lineage>
        <taxon>Bacteria</taxon>
        <taxon>Pseudomonadati</taxon>
        <taxon>Pseudomonadota</taxon>
        <taxon>Gammaproteobacteria</taxon>
        <taxon>Legionellales</taxon>
        <taxon>Legionellaceae</taxon>
        <taxon>Legionella</taxon>
    </lineage>
</organism>
<proteinExistence type="predicted"/>
<keyword evidence="1" id="KW-1133">Transmembrane helix</keyword>
<protein>
    <recommendedName>
        <fullName evidence="2">Serine aminopeptidase S33 domain-containing protein</fullName>
    </recommendedName>
</protein>
<name>A0A0A8UZF6_LEGHA</name>
<evidence type="ECO:0000313" key="4">
    <source>
        <dbReference type="Proteomes" id="UP000032803"/>
    </source>
</evidence>
<dbReference type="AlphaFoldDB" id="A0A0A8UZF6"/>
<evidence type="ECO:0000259" key="2">
    <source>
        <dbReference type="Pfam" id="PF12146"/>
    </source>
</evidence>
<dbReference type="InterPro" id="IPR022742">
    <property type="entry name" value="Hydrolase_4"/>
</dbReference>
<keyword evidence="1" id="KW-0472">Membrane</keyword>
<feature type="transmembrane region" description="Helical" evidence="1">
    <location>
        <begin position="6"/>
        <end position="23"/>
    </location>
</feature>
<dbReference type="Pfam" id="PF12146">
    <property type="entry name" value="Hydrolase_4"/>
    <property type="match status" value="1"/>
</dbReference>
<evidence type="ECO:0000313" key="3">
    <source>
        <dbReference type="EMBL" id="CEK12104.1"/>
    </source>
</evidence>
<gene>
    <name evidence="3" type="ORF">LHA_3118</name>
</gene>
<dbReference type="RefSeq" id="WP_045107181.1">
    <property type="nucleotide sequence ID" value="NZ_LN681225.1"/>
</dbReference>
<dbReference type="KEGG" id="lha:LHA_3118"/>
<dbReference type="SUPFAM" id="SSF53474">
    <property type="entry name" value="alpha/beta-Hydrolases"/>
    <property type="match status" value="1"/>
</dbReference>
<keyword evidence="1" id="KW-0812">Transmembrane</keyword>
<accession>A0A0A8UZF6</accession>
<keyword evidence="4" id="KW-1185">Reference proteome</keyword>
<feature type="domain" description="Serine aminopeptidase S33" evidence="2">
    <location>
        <begin position="71"/>
        <end position="176"/>
    </location>
</feature>
<evidence type="ECO:0000256" key="1">
    <source>
        <dbReference type="SAM" id="Phobius"/>
    </source>
</evidence>
<dbReference type="OrthoDB" id="9798884at2"/>
<dbReference type="PANTHER" id="PTHR12277:SF81">
    <property type="entry name" value="PROTEIN ABHD13"/>
    <property type="match status" value="1"/>
</dbReference>
<dbReference type="Gene3D" id="3.40.50.1820">
    <property type="entry name" value="alpha/beta hydrolase"/>
    <property type="match status" value="1"/>
</dbReference>
<dbReference type="PANTHER" id="PTHR12277">
    <property type="entry name" value="ALPHA/BETA HYDROLASE DOMAIN-CONTAINING PROTEIN"/>
    <property type="match status" value="1"/>
</dbReference>